<dbReference type="HOGENOM" id="CLU_020336_20_0_1"/>
<dbReference type="SUPFAM" id="SSF53474">
    <property type="entry name" value="alpha/beta-Hydrolases"/>
    <property type="match status" value="1"/>
</dbReference>
<dbReference type="eggNOG" id="KOG4178">
    <property type="taxonomic scope" value="Eukaryota"/>
</dbReference>
<dbReference type="InterPro" id="IPR029058">
    <property type="entry name" value="AB_hydrolase_fold"/>
</dbReference>
<evidence type="ECO:0000313" key="3">
    <source>
        <dbReference type="Proteomes" id="UP000019132"/>
    </source>
</evidence>
<keyword evidence="3" id="KW-1185">Reference proteome</keyword>
<dbReference type="EnsemblProtists" id="PYU1_T012940">
    <property type="protein sequence ID" value="PYU1_T012940"/>
    <property type="gene ID" value="PYU1_G012913"/>
</dbReference>
<reference evidence="3" key="2">
    <citation type="submission" date="2010-04" db="EMBL/GenBank/DDBJ databases">
        <authorList>
            <person name="Buell R."/>
            <person name="Hamilton J."/>
            <person name="Hostetler J."/>
        </authorList>
    </citation>
    <scope>NUCLEOTIDE SEQUENCE [LARGE SCALE GENOMIC DNA]</scope>
    <source>
        <strain evidence="3">DAOM:BR144</strain>
    </source>
</reference>
<protein>
    <recommendedName>
        <fullName evidence="1">AB hydrolase-1 domain-containing protein</fullName>
    </recommendedName>
</protein>
<reference evidence="3" key="1">
    <citation type="journal article" date="2010" name="Genome Biol.">
        <title>Genome sequence of the necrotrophic plant pathogen Pythium ultimum reveals original pathogenicity mechanisms and effector repertoire.</title>
        <authorList>
            <person name="Levesque C.A."/>
            <person name="Brouwer H."/>
            <person name="Cano L."/>
            <person name="Hamilton J.P."/>
            <person name="Holt C."/>
            <person name="Huitema E."/>
            <person name="Raffaele S."/>
            <person name="Robideau G.P."/>
            <person name="Thines M."/>
            <person name="Win J."/>
            <person name="Zerillo M.M."/>
            <person name="Beakes G.W."/>
            <person name="Boore J.L."/>
            <person name="Busam D."/>
            <person name="Dumas B."/>
            <person name="Ferriera S."/>
            <person name="Fuerstenberg S.I."/>
            <person name="Gachon C.M."/>
            <person name="Gaulin E."/>
            <person name="Govers F."/>
            <person name="Grenville-Briggs L."/>
            <person name="Horner N."/>
            <person name="Hostetler J."/>
            <person name="Jiang R.H."/>
            <person name="Johnson J."/>
            <person name="Krajaejun T."/>
            <person name="Lin H."/>
            <person name="Meijer H.J."/>
            <person name="Moore B."/>
            <person name="Morris P."/>
            <person name="Phuntmart V."/>
            <person name="Puiu D."/>
            <person name="Shetty J."/>
            <person name="Stajich J.E."/>
            <person name="Tripathy S."/>
            <person name="Wawra S."/>
            <person name="van West P."/>
            <person name="Whitty B.R."/>
            <person name="Coutinho P.M."/>
            <person name="Henrissat B."/>
            <person name="Martin F."/>
            <person name="Thomas P.D."/>
            <person name="Tyler B.M."/>
            <person name="De Vries R.P."/>
            <person name="Kamoun S."/>
            <person name="Yandell M."/>
            <person name="Tisserat N."/>
            <person name="Buell C.R."/>
        </authorList>
    </citation>
    <scope>NUCLEOTIDE SEQUENCE</scope>
    <source>
        <strain evidence="3">DAOM:BR144</strain>
    </source>
</reference>
<dbReference type="InterPro" id="IPR000073">
    <property type="entry name" value="AB_hydrolase_1"/>
</dbReference>
<dbReference type="Gene3D" id="3.40.50.1820">
    <property type="entry name" value="alpha/beta hydrolase"/>
    <property type="match status" value="1"/>
</dbReference>
<dbReference type="EMBL" id="GL376607">
    <property type="status" value="NOT_ANNOTATED_CDS"/>
    <property type="molecule type" value="Genomic_DNA"/>
</dbReference>
<dbReference type="AlphaFoldDB" id="K3X6U1"/>
<dbReference type="InterPro" id="IPR050471">
    <property type="entry name" value="AB_hydrolase"/>
</dbReference>
<dbReference type="Pfam" id="PF00561">
    <property type="entry name" value="Abhydrolase_1"/>
    <property type="match status" value="1"/>
</dbReference>
<sequence length="337" mass="37248">MVAISAVSRLERHMNSKYAAKHAYRNERIQKAVLPGRDITLAYVMHESEASATGNNAKGDEEETRVVMIMGYSYRKEEWAPTVDALLTKWEESGAKSKLKLLTFDNRGCGDSDAPWGRYTTQLLAADTLALMDHVGWKSAHIVGTSMGGMISQELVLRSPERVQSLSLVVSSRGRFCPEYSALGEIIRTTFSTDPDVLANKVTSFLYPAAFLDTPIGDNSGRTNRSVVNTYHRTGSALRGPPSLSGSLGQTPALIFHYVDDDRLRQIRDHGYPILLVGAEEDIAITHSHFLHFKKILTGDHVHSVVYSDAGHAVFLQYIDEVADDILGTIRRVKTAV</sequence>
<dbReference type="PRINTS" id="PR00111">
    <property type="entry name" value="ABHYDROLASE"/>
</dbReference>
<dbReference type="Proteomes" id="UP000019132">
    <property type="component" value="Unassembled WGS sequence"/>
</dbReference>
<evidence type="ECO:0000259" key="1">
    <source>
        <dbReference type="Pfam" id="PF00561"/>
    </source>
</evidence>
<dbReference type="STRING" id="431595.K3X6U1"/>
<accession>K3X6U1</accession>
<name>K3X6U1_GLOUD</name>
<dbReference type="PANTHER" id="PTHR43433">
    <property type="entry name" value="HYDROLASE, ALPHA/BETA FOLD FAMILY PROTEIN"/>
    <property type="match status" value="1"/>
</dbReference>
<organism evidence="2 3">
    <name type="scientific">Globisporangium ultimum (strain ATCC 200006 / CBS 805.95 / DAOM BR144)</name>
    <name type="common">Pythium ultimum</name>
    <dbReference type="NCBI Taxonomy" id="431595"/>
    <lineage>
        <taxon>Eukaryota</taxon>
        <taxon>Sar</taxon>
        <taxon>Stramenopiles</taxon>
        <taxon>Oomycota</taxon>
        <taxon>Peronosporomycetes</taxon>
        <taxon>Pythiales</taxon>
        <taxon>Pythiaceae</taxon>
        <taxon>Globisporangium</taxon>
    </lineage>
</organism>
<dbReference type="InParanoid" id="K3X6U1"/>
<dbReference type="OMA" id="HACWCHE"/>
<evidence type="ECO:0000313" key="2">
    <source>
        <dbReference type="EnsemblProtists" id="PYU1_T012940"/>
    </source>
</evidence>
<dbReference type="PANTHER" id="PTHR43433:SF5">
    <property type="entry name" value="AB HYDROLASE-1 DOMAIN-CONTAINING PROTEIN"/>
    <property type="match status" value="1"/>
</dbReference>
<reference evidence="2" key="3">
    <citation type="submission" date="2015-02" db="UniProtKB">
        <authorList>
            <consortium name="EnsemblProtists"/>
        </authorList>
    </citation>
    <scope>IDENTIFICATION</scope>
    <source>
        <strain evidence="2">DAOM BR144</strain>
    </source>
</reference>
<feature type="domain" description="AB hydrolase-1" evidence="1">
    <location>
        <begin position="78"/>
        <end position="316"/>
    </location>
</feature>
<proteinExistence type="predicted"/>
<dbReference type="VEuPathDB" id="FungiDB:PYU1_G012913"/>